<feature type="region of interest" description="Disordered" evidence="1">
    <location>
        <begin position="365"/>
        <end position="387"/>
    </location>
</feature>
<accession>A0A409WKG0</accession>
<evidence type="ECO:0000313" key="3">
    <source>
        <dbReference type="Proteomes" id="UP000284706"/>
    </source>
</evidence>
<organism evidence="2 3">
    <name type="scientific">Gymnopilus dilepis</name>
    <dbReference type="NCBI Taxonomy" id="231916"/>
    <lineage>
        <taxon>Eukaryota</taxon>
        <taxon>Fungi</taxon>
        <taxon>Dikarya</taxon>
        <taxon>Basidiomycota</taxon>
        <taxon>Agaricomycotina</taxon>
        <taxon>Agaricomycetes</taxon>
        <taxon>Agaricomycetidae</taxon>
        <taxon>Agaricales</taxon>
        <taxon>Agaricineae</taxon>
        <taxon>Hymenogastraceae</taxon>
        <taxon>Gymnopilus</taxon>
    </lineage>
</organism>
<name>A0A409WKG0_9AGAR</name>
<evidence type="ECO:0000256" key="1">
    <source>
        <dbReference type="SAM" id="MobiDB-lite"/>
    </source>
</evidence>
<sequence>MPPSTRPLADTGHTFQAVQDYFNDIVVETREAVELVDEQWVLAAKIVRKRLTKLHKHLHGAAVPEISLDTVELLLGAFARLSSKPESVREAVHKALETLCQAGGRNILSAPKSHSESVVTTSPVFTSPQDHSGCKFPGGDEEMVIQAGDRNSKNPIGDMVRGTPIKKISRPADSADSIRAPLQDGVPKSTPLSATQNPEDFCNAAAVELTVDSEHQIIQSRVTSTECFQDDTLRLRCFQWGADTMCSDCCGRTPVRMLGSVKQTEKEFKAIACSQSGVRRGLKIGVNRRASVSRDTPMVSADDIETPWRGRSLSSKSQRDLHAYGQTFMFNLEGLRTRFMAVEHGIDEAAEIVNGLYQAMTTMKSDSTGTTTATGPYDAQKESVMRD</sequence>
<evidence type="ECO:0000313" key="2">
    <source>
        <dbReference type="EMBL" id="PPQ78951.1"/>
    </source>
</evidence>
<protein>
    <submittedName>
        <fullName evidence="2">Uncharacterized protein</fullName>
    </submittedName>
</protein>
<proteinExistence type="predicted"/>
<dbReference type="Proteomes" id="UP000284706">
    <property type="component" value="Unassembled WGS sequence"/>
</dbReference>
<gene>
    <name evidence="2" type="ORF">CVT26_003871</name>
</gene>
<reference evidence="2 3" key="1">
    <citation type="journal article" date="2018" name="Evol. Lett.">
        <title>Horizontal gene cluster transfer increased hallucinogenic mushroom diversity.</title>
        <authorList>
            <person name="Reynolds H.T."/>
            <person name="Vijayakumar V."/>
            <person name="Gluck-Thaler E."/>
            <person name="Korotkin H.B."/>
            <person name="Matheny P.B."/>
            <person name="Slot J.C."/>
        </authorList>
    </citation>
    <scope>NUCLEOTIDE SEQUENCE [LARGE SCALE GENOMIC DNA]</scope>
    <source>
        <strain evidence="2 3">SRW20</strain>
    </source>
</reference>
<dbReference type="AlphaFoldDB" id="A0A409WKG0"/>
<keyword evidence="3" id="KW-1185">Reference proteome</keyword>
<dbReference type="EMBL" id="NHYE01005027">
    <property type="protein sequence ID" value="PPQ78951.1"/>
    <property type="molecule type" value="Genomic_DNA"/>
</dbReference>
<dbReference type="InParanoid" id="A0A409WKG0"/>
<comment type="caution">
    <text evidence="2">The sequence shown here is derived from an EMBL/GenBank/DDBJ whole genome shotgun (WGS) entry which is preliminary data.</text>
</comment>
<feature type="compositionally biased region" description="Low complexity" evidence="1">
    <location>
        <begin position="365"/>
        <end position="375"/>
    </location>
</feature>